<proteinExistence type="inferred from homology"/>
<comment type="catalytic activity">
    <reaction evidence="4 5">
        <text>O-phospho-L-tyrosyl-[protein] + H2O = L-tyrosyl-[protein] + phosphate</text>
        <dbReference type="Rhea" id="RHEA:10684"/>
        <dbReference type="Rhea" id="RHEA-COMP:10136"/>
        <dbReference type="Rhea" id="RHEA-COMP:20101"/>
        <dbReference type="ChEBI" id="CHEBI:15377"/>
        <dbReference type="ChEBI" id="CHEBI:43474"/>
        <dbReference type="ChEBI" id="CHEBI:46858"/>
        <dbReference type="ChEBI" id="CHEBI:61978"/>
        <dbReference type="EC" id="3.1.3.48"/>
    </reaction>
</comment>
<sequence length="258" mass="29212">MHFDKIVDLHCHMLPGIDDGSPNLETSLELAKKAVLDGVTHILLTPHHLDNRYVNHKFDVIKKTESFQQALDKCKIPLQVFPGQEVHINGDLSERYPDLLGTDIDTRYMLLELPHSNVPMYTEKIIFELQKLGITPIIVHPERNKEIQSNLNILYNFIQKGALAQITATSYVGGFGENVADISQKLVENRLVQVVASDTHALKGRDFVLREALESIGDDFGPKVAMKFEKNAEDILNGNNVIASGYSKIREKKRFFFF</sequence>
<dbReference type="PIRSF" id="PIRSF016557">
    <property type="entry name" value="Caps_synth_CpsB"/>
    <property type="match status" value="1"/>
</dbReference>
<evidence type="ECO:0000256" key="2">
    <source>
        <dbReference type="ARBA" id="ARBA00022801"/>
    </source>
</evidence>
<organism evidence="6 7">
    <name type="scientific">Ligilactobacillus murinus</name>
    <dbReference type="NCBI Taxonomy" id="1622"/>
    <lineage>
        <taxon>Bacteria</taxon>
        <taxon>Bacillati</taxon>
        <taxon>Bacillota</taxon>
        <taxon>Bacilli</taxon>
        <taxon>Lactobacillales</taxon>
        <taxon>Lactobacillaceae</taxon>
        <taxon>Ligilactobacillus</taxon>
    </lineage>
</organism>
<evidence type="ECO:0000313" key="6">
    <source>
        <dbReference type="EMBL" id="QIA89385.1"/>
    </source>
</evidence>
<dbReference type="Gene3D" id="3.20.20.140">
    <property type="entry name" value="Metal-dependent hydrolases"/>
    <property type="match status" value="1"/>
</dbReference>
<evidence type="ECO:0000256" key="5">
    <source>
        <dbReference type="PIRNR" id="PIRNR016557"/>
    </source>
</evidence>
<name>A0AAE6WGJ5_9LACO</name>
<evidence type="ECO:0000313" key="7">
    <source>
        <dbReference type="Proteomes" id="UP000463931"/>
    </source>
</evidence>
<keyword evidence="2 5" id="KW-0378">Hydrolase</keyword>
<dbReference type="GO" id="GO:0030145">
    <property type="term" value="F:manganese ion binding"/>
    <property type="evidence" value="ECO:0007669"/>
    <property type="project" value="UniProtKB-UniRule"/>
</dbReference>
<dbReference type="PANTHER" id="PTHR39181">
    <property type="entry name" value="TYROSINE-PROTEIN PHOSPHATASE YWQE"/>
    <property type="match status" value="1"/>
</dbReference>
<evidence type="ECO:0000256" key="3">
    <source>
        <dbReference type="ARBA" id="ARBA00022912"/>
    </source>
</evidence>
<dbReference type="Pfam" id="PF19567">
    <property type="entry name" value="CpsB_CapC"/>
    <property type="match status" value="1"/>
</dbReference>
<dbReference type="Proteomes" id="UP000463931">
    <property type="component" value="Chromosome"/>
</dbReference>
<evidence type="ECO:0000256" key="4">
    <source>
        <dbReference type="ARBA" id="ARBA00051722"/>
    </source>
</evidence>
<keyword evidence="3 5" id="KW-0904">Protein phosphatase</keyword>
<protein>
    <recommendedName>
        <fullName evidence="5">Tyrosine-protein phosphatase</fullName>
        <ecNumber evidence="5">3.1.3.48</ecNumber>
    </recommendedName>
</protein>
<accession>A0AAE6WGJ5</accession>
<dbReference type="GO" id="GO:0004725">
    <property type="term" value="F:protein tyrosine phosphatase activity"/>
    <property type="evidence" value="ECO:0007669"/>
    <property type="project" value="UniProtKB-UniRule"/>
</dbReference>
<dbReference type="InterPro" id="IPR016195">
    <property type="entry name" value="Pol/histidinol_Pase-like"/>
</dbReference>
<evidence type="ECO:0000256" key="1">
    <source>
        <dbReference type="ARBA" id="ARBA00005750"/>
    </source>
</evidence>
<dbReference type="AlphaFoldDB" id="A0AAE6WGJ5"/>
<dbReference type="RefSeq" id="WP_163588079.1">
    <property type="nucleotide sequence ID" value="NZ_CP040852.1"/>
</dbReference>
<dbReference type="EMBL" id="CP040852">
    <property type="protein sequence ID" value="QIA89385.1"/>
    <property type="molecule type" value="Genomic_DNA"/>
</dbReference>
<gene>
    <name evidence="6" type="ORF">FEE40_03875</name>
</gene>
<comment type="similarity">
    <text evidence="1 5">Belongs to the metallo-dependent hydrolases superfamily. CpsB/CapC family.</text>
</comment>
<dbReference type="EC" id="3.1.3.48" evidence="5"/>
<dbReference type="InterPro" id="IPR016667">
    <property type="entry name" value="Caps_polysacc_synth_CpsB/CapC"/>
</dbReference>
<reference evidence="6 7" key="1">
    <citation type="journal article" date="2019" name="Nat. Med.">
        <title>Preventing dysbiosis of the neonatal mouse intestinal microbiome protects against late-onset sepsis.</title>
        <authorList>
            <person name="Singer J.R."/>
            <person name="Blosser E.G."/>
            <person name="Zindl C.L."/>
            <person name="Silberger D.J."/>
            <person name="Conlan S."/>
            <person name="Laufer V.A."/>
            <person name="DiToro D."/>
            <person name="Deming C."/>
            <person name="Kumar R."/>
            <person name="Morrow C.D."/>
            <person name="Segre J.A."/>
            <person name="Gray M.J."/>
            <person name="Randolph D.A."/>
            <person name="Weaver C.T."/>
        </authorList>
    </citation>
    <scope>NUCLEOTIDE SEQUENCE [LARGE SCALE GENOMIC DNA]</scope>
    <source>
        <strain evidence="6 7">V10</strain>
    </source>
</reference>
<dbReference type="PANTHER" id="PTHR39181:SF1">
    <property type="entry name" value="TYROSINE-PROTEIN PHOSPHATASE YWQE"/>
    <property type="match status" value="1"/>
</dbReference>
<dbReference type="SUPFAM" id="SSF89550">
    <property type="entry name" value="PHP domain-like"/>
    <property type="match status" value="1"/>
</dbReference>